<sequence>MVNFKRYVNKSGKLLVKDKIQCLQMNMGYACNLKCSHCHVEAGPDRQEKMSLAVIEDCLRFVEDAGVKMIDITGGAPEMNPHLRDLIRGLKQLSSVESILLRSNLAILDQAEYADLPNFFMENNVEIISSMPCYLENNVDFQRGKGVYNRNIKVLQKLNRLGYGSKGLKLHLVYNPGGNFLPGPQHELETAYKESLGERFGITFNSLYTITNAPIGRFRTDLEKQGLLDGYMKLLADNFNPANLAKVMCRNLVSVDWQGKVYDCDFNHVLKLPIEARDNYIGNIKAKDLVGMPIKLGNHCFTCAAGAGSSCQGSLDNKAV</sequence>
<dbReference type="PANTHER" id="PTHR43728:SF1">
    <property type="entry name" value="FE-S OXIDOREDUCTASE"/>
    <property type="match status" value="1"/>
</dbReference>
<dbReference type="InterPro" id="IPR007197">
    <property type="entry name" value="rSAM"/>
</dbReference>
<dbReference type="NCBIfam" id="TIGR04167">
    <property type="entry name" value="rSAM_SeCys"/>
    <property type="match status" value="1"/>
</dbReference>
<dbReference type="InterPro" id="IPR013785">
    <property type="entry name" value="Aldolase_TIM"/>
</dbReference>
<dbReference type="EMBL" id="CP155573">
    <property type="protein sequence ID" value="XFO68566.1"/>
    <property type="molecule type" value="Genomic_DNA"/>
</dbReference>
<feature type="domain" description="Arsenosugar biosynthesis radical SAM protein ArsS-like C-terminal" evidence="6">
    <location>
        <begin position="181"/>
        <end position="314"/>
    </location>
</feature>
<evidence type="ECO:0000256" key="3">
    <source>
        <dbReference type="ARBA" id="ARBA00023004"/>
    </source>
</evidence>
<evidence type="ECO:0000256" key="4">
    <source>
        <dbReference type="ARBA" id="ARBA00023014"/>
    </source>
</evidence>
<dbReference type="RefSeq" id="WP_094606940.1">
    <property type="nucleotide sequence ID" value="NZ_CP155573.1"/>
</dbReference>
<keyword evidence="2" id="KW-0479">Metal-binding</keyword>
<dbReference type="PANTHER" id="PTHR43728">
    <property type="entry name" value="SLR0304 PROTEIN"/>
    <property type="match status" value="1"/>
</dbReference>
<feature type="domain" description="Radical SAM core" evidence="5">
    <location>
        <begin position="25"/>
        <end position="165"/>
    </location>
</feature>
<reference evidence="7" key="1">
    <citation type="submission" date="2024-05" db="EMBL/GenBank/DDBJ databases">
        <title>Isolation and characterization of Sporomusa carbonis sp. nov., a carboxydotrophic hydrogenogen in the genus of Sporomusa isolated from a charcoal burning pile.</title>
        <authorList>
            <person name="Boeer T."/>
            <person name="Rosenbaum F."/>
            <person name="Eysell L."/>
            <person name="Mueller V."/>
            <person name="Daniel R."/>
            <person name="Poehlein A."/>
        </authorList>
    </citation>
    <scope>NUCLEOTIDE SEQUENCE [LARGE SCALE GENOMIC DNA]</scope>
    <source>
        <strain evidence="7">DSM 10669</strain>
    </source>
</reference>
<keyword evidence="3" id="KW-0408">Iron</keyword>
<name>A0ABZ3ISM2_9FIRM</name>
<keyword evidence="1" id="KW-0949">S-adenosyl-L-methionine</keyword>
<evidence type="ECO:0000256" key="2">
    <source>
        <dbReference type="ARBA" id="ARBA00022723"/>
    </source>
</evidence>
<keyword evidence="8" id="KW-1185">Reference proteome</keyword>
<evidence type="ECO:0000313" key="8">
    <source>
        <dbReference type="Proteomes" id="UP000216752"/>
    </source>
</evidence>
<evidence type="ECO:0000313" key="7">
    <source>
        <dbReference type="EMBL" id="XFO68566.1"/>
    </source>
</evidence>
<dbReference type="SFLD" id="SFLDG01067">
    <property type="entry name" value="SPASM/twitch_domain_containing"/>
    <property type="match status" value="1"/>
</dbReference>
<dbReference type="Pfam" id="PF12345">
    <property type="entry name" value="DUF3641"/>
    <property type="match status" value="1"/>
</dbReference>
<dbReference type="PROSITE" id="PS51257">
    <property type="entry name" value="PROKAR_LIPOPROTEIN"/>
    <property type="match status" value="1"/>
</dbReference>
<evidence type="ECO:0000256" key="1">
    <source>
        <dbReference type="ARBA" id="ARBA00022691"/>
    </source>
</evidence>
<evidence type="ECO:0000259" key="5">
    <source>
        <dbReference type="Pfam" id="PF04055"/>
    </source>
</evidence>
<organism evidence="7 8">
    <name type="scientific">Sporomusa silvacetica DSM 10669</name>
    <dbReference type="NCBI Taxonomy" id="1123289"/>
    <lineage>
        <taxon>Bacteria</taxon>
        <taxon>Bacillati</taxon>
        <taxon>Bacillota</taxon>
        <taxon>Negativicutes</taxon>
        <taxon>Selenomonadales</taxon>
        <taxon>Sporomusaceae</taxon>
        <taxon>Sporomusa</taxon>
    </lineage>
</organism>
<dbReference type="Pfam" id="PF04055">
    <property type="entry name" value="Radical_SAM"/>
    <property type="match status" value="1"/>
</dbReference>
<dbReference type="CDD" id="cd01335">
    <property type="entry name" value="Radical_SAM"/>
    <property type="match status" value="1"/>
</dbReference>
<dbReference type="SUPFAM" id="SSF102114">
    <property type="entry name" value="Radical SAM enzymes"/>
    <property type="match status" value="1"/>
</dbReference>
<dbReference type="Gene3D" id="3.20.20.70">
    <property type="entry name" value="Aldolase class I"/>
    <property type="match status" value="1"/>
</dbReference>
<keyword evidence="4" id="KW-0411">Iron-sulfur</keyword>
<dbReference type="Proteomes" id="UP000216752">
    <property type="component" value="Chromosome"/>
</dbReference>
<proteinExistence type="predicted"/>
<dbReference type="InterPro" id="IPR058240">
    <property type="entry name" value="rSAM_sf"/>
</dbReference>
<protein>
    <submittedName>
        <fullName evidence="7">GTP 3',8-cyclase</fullName>
    </submittedName>
</protein>
<gene>
    <name evidence="7" type="primary">moaA_11</name>
    <name evidence="7" type="ORF">SPSIL_047890</name>
</gene>
<dbReference type="InterPro" id="IPR026351">
    <property type="entry name" value="rSAM_ArsS-like"/>
</dbReference>
<evidence type="ECO:0000259" key="6">
    <source>
        <dbReference type="Pfam" id="PF12345"/>
    </source>
</evidence>
<dbReference type="SFLD" id="SFLDS00029">
    <property type="entry name" value="Radical_SAM"/>
    <property type="match status" value="1"/>
</dbReference>
<accession>A0ABZ3ISM2</accession>
<dbReference type="InterPro" id="IPR024521">
    <property type="entry name" value="ArsS-like_C"/>
</dbReference>